<dbReference type="Proteomes" id="UP000266172">
    <property type="component" value="Unassembled WGS sequence"/>
</dbReference>
<dbReference type="CDD" id="cd06664">
    <property type="entry name" value="IscU_like"/>
    <property type="match status" value="1"/>
</dbReference>
<dbReference type="InterPro" id="IPR002871">
    <property type="entry name" value="NIF_FeS_clus_asmbl_NifU_N"/>
</dbReference>
<dbReference type="GO" id="GO:0005506">
    <property type="term" value="F:iron ion binding"/>
    <property type="evidence" value="ECO:0007669"/>
    <property type="project" value="InterPro"/>
</dbReference>
<evidence type="ECO:0000259" key="1">
    <source>
        <dbReference type="Pfam" id="PF01592"/>
    </source>
</evidence>
<dbReference type="AlphaFoldDB" id="A0A174EAW0"/>
<accession>A0A174EAW0</accession>
<dbReference type="NCBIfam" id="TIGR03419">
    <property type="entry name" value="NifU_clost"/>
    <property type="match status" value="1"/>
</dbReference>
<dbReference type="RefSeq" id="WP_014079088.1">
    <property type="nucleotide sequence ID" value="NZ_CAKMUY010000019.1"/>
</dbReference>
<gene>
    <name evidence="2" type="primary">nifU</name>
    <name evidence="2" type="ORF">DWX93_15070</name>
</gene>
<evidence type="ECO:0000313" key="3">
    <source>
        <dbReference type="Proteomes" id="UP000266172"/>
    </source>
</evidence>
<evidence type="ECO:0000313" key="2">
    <source>
        <dbReference type="EMBL" id="RGS36917.1"/>
    </source>
</evidence>
<organism evidence="2 3">
    <name type="scientific">Roseburia hominis</name>
    <dbReference type="NCBI Taxonomy" id="301301"/>
    <lineage>
        <taxon>Bacteria</taxon>
        <taxon>Bacillati</taxon>
        <taxon>Bacillota</taxon>
        <taxon>Clostridia</taxon>
        <taxon>Lachnospirales</taxon>
        <taxon>Lachnospiraceae</taxon>
        <taxon>Roseburia</taxon>
    </lineage>
</organism>
<dbReference type="GO" id="GO:0016226">
    <property type="term" value="P:iron-sulfur cluster assembly"/>
    <property type="evidence" value="ECO:0007669"/>
    <property type="project" value="InterPro"/>
</dbReference>
<dbReference type="PANTHER" id="PTHR10093">
    <property type="entry name" value="IRON-SULFUR CLUSTER ASSEMBLY ENZYME NIFU HOMOLOG"/>
    <property type="match status" value="1"/>
</dbReference>
<dbReference type="SUPFAM" id="SSF82649">
    <property type="entry name" value="SufE/NifU"/>
    <property type="match status" value="1"/>
</dbReference>
<dbReference type="EMBL" id="QRVL01000019">
    <property type="protein sequence ID" value="RGS36917.1"/>
    <property type="molecule type" value="Genomic_DNA"/>
</dbReference>
<dbReference type="GeneID" id="93722765"/>
<dbReference type="GO" id="GO:0051536">
    <property type="term" value="F:iron-sulfur cluster binding"/>
    <property type="evidence" value="ECO:0007669"/>
    <property type="project" value="InterPro"/>
</dbReference>
<feature type="domain" description="NIF system FeS cluster assembly NifU N-terminal" evidence="1">
    <location>
        <begin position="1"/>
        <end position="123"/>
    </location>
</feature>
<comment type="caution">
    <text evidence="2">The sequence shown here is derived from an EMBL/GenBank/DDBJ whole genome shotgun (WGS) entry which is preliminary data.</text>
</comment>
<dbReference type="Pfam" id="PF01592">
    <property type="entry name" value="NifU_N"/>
    <property type="match status" value="1"/>
</dbReference>
<dbReference type="Gene3D" id="3.90.1010.10">
    <property type="match status" value="1"/>
</dbReference>
<protein>
    <submittedName>
        <fullName evidence="2">Fe-S cluster assembly scaffold protein NifU</fullName>
    </submittedName>
</protein>
<proteinExistence type="predicted"/>
<dbReference type="OMA" id="SMVTEMV"/>
<reference evidence="2 3" key="1">
    <citation type="submission" date="2018-08" db="EMBL/GenBank/DDBJ databases">
        <title>A genome reference for cultivated species of the human gut microbiota.</title>
        <authorList>
            <person name="Zou Y."/>
            <person name="Xue W."/>
            <person name="Luo G."/>
        </authorList>
    </citation>
    <scope>NUCLEOTIDE SEQUENCE [LARGE SCALE GENOMIC DNA]</scope>
    <source>
        <strain evidence="2 3">AF22-12AC</strain>
    </source>
</reference>
<dbReference type="InterPro" id="IPR017787">
    <property type="entry name" value="NIF_FeS_clus_asmbl_NifU-like"/>
</dbReference>
<name>A0A174EAW0_9FIRM</name>
<sequence>MYSEKVMDHFQHPRNVGEIEDASGVGTVGNAKCGDIMRMYLDIDENQVIRDCKFKTFGCGAAVATSSMATELVKGKTIYEALQITNKAVMEALDGLPPVKVHCSLLAEEAIHAALWDYAEKHNIKIEGLEKPKNDISEGLEEEDY</sequence>